<dbReference type="EMBL" id="CP011055">
    <property type="protein sequence ID" value="AKA72768.1"/>
    <property type="molecule type" value="Genomic_DNA"/>
</dbReference>
<dbReference type="GeneID" id="25402798"/>
<proteinExistence type="predicted"/>
<evidence type="ECO:0000313" key="4">
    <source>
        <dbReference type="EMBL" id="AKA78160.1"/>
    </source>
</evidence>
<dbReference type="KEGG" id="ssol:SULB_0345"/>
<gene>
    <name evidence="4" type="ORF">SULA_0343</name>
    <name evidence="2" type="ORF">SULB_0345</name>
    <name evidence="3" type="ORF">SULC_0343</name>
</gene>
<evidence type="ECO:0000313" key="6">
    <source>
        <dbReference type="Proteomes" id="UP000033085"/>
    </source>
</evidence>
<dbReference type="Proteomes" id="UP000033106">
    <property type="component" value="Chromosome"/>
</dbReference>
<dbReference type="KEGG" id="ssof:SULC_0343"/>
<dbReference type="RefSeq" id="WP_048186277.1">
    <property type="nucleotide sequence ID" value="NZ_CP011055.2"/>
</dbReference>
<organism evidence="4 7">
    <name type="scientific">Saccharolobus solfataricus</name>
    <name type="common">Sulfolobus solfataricus</name>
    <dbReference type="NCBI Taxonomy" id="2287"/>
    <lineage>
        <taxon>Archaea</taxon>
        <taxon>Thermoproteota</taxon>
        <taxon>Thermoprotei</taxon>
        <taxon>Sulfolobales</taxon>
        <taxon>Sulfolobaceae</taxon>
        <taxon>Saccharolobus</taxon>
    </lineage>
</organism>
<dbReference type="AlphaFoldDB" id="A0A0E3JZV4"/>
<evidence type="ECO:0000313" key="5">
    <source>
        <dbReference type="Proteomes" id="UP000033057"/>
    </source>
</evidence>
<evidence type="ECO:0008006" key="8">
    <source>
        <dbReference type="Google" id="ProtNLM"/>
    </source>
</evidence>
<keyword evidence="1" id="KW-1133">Transmembrane helix</keyword>
<dbReference type="EMBL" id="CP011057">
    <property type="protein sequence ID" value="AKA78160.1"/>
    <property type="molecule type" value="Genomic_DNA"/>
</dbReference>
<keyword evidence="1" id="KW-0472">Membrane</keyword>
<evidence type="ECO:0000313" key="7">
    <source>
        <dbReference type="Proteomes" id="UP000033106"/>
    </source>
</evidence>
<evidence type="ECO:0000313" key="2">
    <source>
        <dbReference type="EMBL" id="AKA72768.1"/>
    </source>
</evidence>
<accession>A0A0E3JZV4</accession>
<dbReference type="Proteomes" id="UP000033085">
    <property type="component" value="Chromosome"/>
</dbReference>
<evidence type="ECO:0000313" key="3">
    <source>
        <dbReference type="EMBL" id="AKA75467.1"/>
    </source>
</evidence>
<dbReference type="Proteomes" id="UP000033057">
    <property type="component" value="Chromosome"/>
</dbReference>
<dbReference type="KEGG" id="ssoa:SULA_0343"/>
<evidence type="ECO:0000256" key="1">
    <source>
        <dbReference type="SAM" id="Phobius"/>
    </source>
</evidence>
<name>A0A0E3JZV4_SACSO</name>
<dbReference type="PATRIC" id="fig|2287.6.peg.356"/>
<protein>
    <recommendedName>
        <fullName evidence="8">DUF973 family protein</fullName>
    </recommendedName>
</protein>
<reference evidence="4" key="2">
    <citation type="submission" date="2018-10" db="EMBL/GenBank/DDBJ databases">
        <authorList>
            <person name="McCarthy S."/>
            <person name="Gradnigo J."/>
            <person name="Johnson T."/>
            <person name="Payne S."/>
            <person name="Lipzen A."/>
            <person name="Schackwitz W."/>
            <person name="Martin J."/>
            <person name="Moriyama E."/>
            <person name="Blum P."/>
        </authorList>
    </citation>
    <scope>NUCLEOTIDE SEQUENCE</scope>
    <source>
        <strain evidence="2">SARC-B</strain>
        <strain evidence="3">SARC-C</strain>
        <strain evidence="4">SULA</strain>
    </source>
</reference>
<reference evidence="5 6" key="1">
    <citation type="journal article" date="2015" name="Genome Announc.">
        <title>Complete Genome Sequence of Sulfolobus solfataricus Strain 98/2 and Evolved Derivatives.</title>
        <authorList>
            <person name="McCarthy S."/>
            <person name="Gradnigo J."/>
            <person name="Johnson T."/>
            <person name="Payne S."/>
            <person name="Lipzen A."/>
            <person name="Martin J."/>
            <person name="Schackwitz W."/>
            <person name="Moriyama E."/>
            <person name="Blum P."/>
        </authorList>
    </citation>
    <scope>NUCLEOTIDE SEQUENCE [LARGE SCALE GENOMIC DNA]</scope>
    <source>
        <strain evidence="5">98/2 SULC</strain>
        <strain evidence="2">SARC-B</strain>
        <strain evidence="3">SARC-C</strain>
        <strain evidence="4 7">SULA</strain>
        <strain evidence="6">SULB</strain>
    </source>
</reference>
<dbReference type="EMBL" id="CP011056">
    <property type="protein sequence ID" value="AKA75467.1"/>
    <property type="molecule type" value="Genomic_DNA"/>
</dbReference>
<feature type="transmembrane region" description="Helical" evidence="1">
    <location>
        <begin position="12"/>
        <end position="41"/>
    </location>
</feature>
<sequence length="164" mass="16829">MDMASRRKNARGLSGAVTALILVIASVIIALVVVGFAFGLFGAFTGQGTVTQVGTATLRASTLTLTVTLKNTGASTQVTGVLINVNSGSVSGMTTISAGVNTYTITISIGSISTTLRGLVGSTISLTLILSNGETVTVSAIAVVFHQIISLERYCVNSFKRELI</sequence>
<keyword evidence="1" id="KW-0812">Transmembrane</keyword>